<sequence length="395" mass="45691">MADNFSDLKINDPETYRKFGLILKQFGLVIGTVPLYRHEHEINHPLIESQIQGLFNLLQDFFQTQKELVIEESKGQLLLNSTPFLLTSTVLVTMLDYLLKLKVGSIKIYPSVTFNELKKFFSLFTYSTHLVGTREEVKNLLTLCKSKNIRIIQAEYVKVSEKETVVSRKDYTFKLKTQGEPLRIDEIKKLITYLKEGALHFKKKELRKFDQIIRDPQNISTVLFYSAAKIQELKLLQNVGSWEDLIITYLWLVSEYLTRKIQAGKPLDKEVAFLEDFKRTLDARIEKNSLPIKEEGRQKIEKTYTEIKNKLTIEGLLVQFIKEKGKLEEIETRLLRAINSIDSQSLLYRAILRKIRAVGLPAEKIFRLVGQKLPQGGQDSLHASYSSANTWASKT</sequence>
<accession>A0A2M7AM24</accession>
<name>A0A2M7AM24_UNCKA</name>
<proteinExistence type="predicted"/>
<protein>
    <submittedName>
        <fullName evidence="1">Uncharacterized protein</fullName>
    </submittedName>
</protein>
<dbReference type="Proteomes" id="UP000229916">
    <property type="component" value="Unassembled WGS sequence"/>
</dbReference>
<organism evidence="1 2">
    <name type="scientific">candidate division WWE3 bacterium CG06_land_8_20_14_3_00_42_16</name>
    <dbReference type="NCBI Taxonomy" id="1975083"/>
    <lineage>
        <taxon>Bacteria</taxon>
        <taxon>Katanobacteria</taxon>
    </lineage>
</organism>
<evidence type="ECO:0000313" key="2">
    <source>
        <dbReference type="Proteomes" id="UP000229916"/>
    </source>
</evidence>
<gene>
    <name evidence="1" type="ORF">COS81_03980</name>
</gene>
<evidence type="ECO:0000313" key="1">
    <source>
        <dbReference type="EMBL" id="PIU68438.1"/>
    </source>
</evidence>
<dbReference type="EMBL" id="PEWD01000075">
    <property type="protein sequence ID" value="PIU68438.1"/>
    <property type="molecule type" value="Genomic_DNA"/>
</dbReference>
<dbReference type="AlphaFoldDB" id="A0A2M7AM24"/>
<comment type="caution">
    <text evidence="1">The sequence shown here is derived from an EMBL/GenBank/DDBJ whole genome shotgun (WGS) entry which is preliminary data.</text>
</comment>
<reference evidence="2" key="1">
    <citation type="submission" date="2017-09" db="EMBL/GenBank/DDBJ databases">
        <title>Depth-based differentiation of microbial function through sediment-hosted aquifers and enrichment of novel symbionts in the deep terrestrial subsurface.</title>
        <authorList>
            <person name="Probst A.J."/>
            <person name="Ladd B."/>
            <person name="Jarett J.K."/>
            <person name="Geller-Mcgrath D.E."/>
            <person name="Sieber C.M.K."/>
            <person name="Emerson J.B."/>
            <person name="Anantharaman K."/>
            <person name="Thomas B.C."/>
            <person name="Malmstrom R."/>
            <person name="Stieglmeier M."/>
            <person name="Klingl A."/>
            <person name="Woyke T."/>
            <person name="Ryan C.M."/>
            <person name="Banfield J.F."/>
        </authorList>
    </citation>
    <scope>NUCLEOTIDE SEQUENCE [LARGE SCALE GENOMIC DNA]</scope>
</reference>